<dbReference type="AlphaFoldDB" id="A0A364P1G5"/>
<evidence type="ECO:0000313" key="3">
    <source>
        <dbReference type="Proteomes" id="UP000251075"/>
    </source>
</evidence>
<dbReference type="EMBL" id="PGTO01000002">
    <property type="protein sequence ID" value="RAU23153.1"/>
    <property type="molecule type" value="Genomic_DNA"/>
</dbReference>
<reference evidence="2 3" key="1">
    <citation type="submission" date="2017-11" db="EMBL/GenBank/DDBJ databases">
        <title>Draft genome sequence of magnetotactic bacterium Magnetospirillum kuznetsovii LBB-42.</title>
        <authorList>
            <person name="Grouzdev D.S."/>
            <person name="Rysina M.S."/>
            <person name="Baslerov R.V."/>
            <person name="Koziaeva V."/>
        </authorList>
    </citation>
    <scope>NUCLEOTIDE SEQUENCE [LARGE SCALE GENOMIC DNA]</scope>
    <source>
        <strain evidence="2 3">LBB-42</strain>
    </source>
</reference>
<evidence type="ECO:0000256" key="1">
    <source>
        <dbReference type="SAM" id="SignalP"/>
    </source>
</evidence>
<feature type="chain" id="PRO_5016612788" evidence="1">
    <location>
        <begin position="20"/>
        <end position="192"/>
    </location>
</feature>
<accession>A0A364P1G5</accession>
<comment type="caution">
    <text evidence="2">The sequence shown here is derived from an EMBL/GenBank/DDBJ whole genome shotgun (WGS) entry which is preliminary data.</text>
</comment>
<gene>
    <name evidence="2" type="ORF">CU669_03040</name>
</gene>
<keyword evidence="3" id="KW-1185">Reference proteome</keyword>
<sequence length="192" mass="20844">MRIQALAVALALSAVPCHAAEPAVDAAEVASATFVKGCVGFMGDYAKLRDQLQPERDLYLPQIPPSAAKPFLQGREGEAYARFDAGVTLVLWKAEDQCAVFMQKGNTDRLRKQLDADLKAGLSRSFTIKSGGCETKGSMQSCFTDITPMGEYRAELMKKYGKEPAGLRVLLTTSESANPNLKAIITVDWKLP</sequence>
<evidence type="ECO:0000313" key="2">
    <source>
        <dbReference type="EMBL" id="RAU23153.1"/>
    </source>
</evidence>
<feature type="signal peptide" evidence="1">
    <location>
        <begin position="1"/>
        <end position="19"/>
    </location>
</feature>
<organism evidence="2 3">
    <name type="scientific">Paramagnetospirillum kuznetsovii</name>
    <dbReference type="NCBI Taxonomy" id="2053833"/>
    <lineage>
        <taxon>Bacteria</taxon>
        <taxon>Pseudomonadati</taxon>
        <taxon>Pseudomonadota</taxon>
        <taxon>Alphaproteobacteria</taxon>
        <taxon>Rhodospirillales</taxon>
        <taxon>Magnetospirillaceae</taxon>
        <taxon>Paramagnetospirillum</taxon>
    </lineage>
</organism>
<protein>
    <submittedName>
        <fullName evidence="2">Uncharacterized protein</fullName>
    </submittedName>
</protein>
<dbReference type="OrthoDB" id="7350532at2"/>
<keyword evidence="1" id="KW-0732">Signal</keyword>
<dbReference type="NCBIfam" id="NF047650">
    <property type="entry name" value="lipo_NMCC_0638"/>
    <property type="match status" value="1"/>
</dbReference>
<dbReference type="Proteomes" id="UP000251075">
    <property type="component" value="Unassembled WGS sequence"/>
</dbReference>
<dbReference type="RefSeq" id="WP_112142350.1">
    <property type="nucleotide sequence ID" value="NZ_PGTO01000002.1"/>
</dbReference>
<name>A0A364P1G5_9PROT</name>
<proteinExistence type="predicted"/>